<dbReference type="Proteomes" id="UP000822476">
    <property type="component" value="Unassembled WGS sequence"/>
</dbReference>
<dbReference type="EMBL" id="JTDE01000414">
    <property type="protein sequence ID" value="KAF7261331.1"/>
    <property type="molecule type" value="Genomic_DNA"/>
</dbReference>
<dbReference type="OrthoDB" id="6253101at2759"/>
<keyword evidence="1" id="KW-1133">Transmembrane helix</keyword>
<reference evidence="3" key="1">
    <citation type="submission" date="2019-07" db="EMBL/GenBank/DDBJ databases">
        <title>Annotation for the trematode Paragonimus miyazaki's.</title>
        <authorList>
            <person name="Choi Y.-J."/>
        </authorList>
    </citation>
    <scope>NUCLEOTIDE SEQUENCE</scope>
    <source>
        <strain evidence="3">Japan</strain>
    </source>
</reference>
<comment type="caution">
    <text evidence="3">The sequence shown here is derived from an EMBL/GenBank/DDBJ whole genome shotgun (WGS) entry which is preliminary data.</text>
</comment>
<sequence>MGYSEKIHLFYIFIAVVPGNIAYTIQYMNIPSVSVGGLSGTGLSTLTNEATSNMDVAQLPLSTPTQSNSLLSPTVTAIPSGSLPSIVMPDVNTRSLTGVDINTNSFGEPFLNPVVTRANLEGDGLSTGLSVTQPTNIQSVSGLETSLFGLLNNQNTRTMQPTVDTLNSNPIQYMGAESFAREYSTGSNVQSAFTPRSLLPTLISPTNRPTTARSVTVTTPSITLNTVRTSVLPPIVRSGIVTFQPAQPRAVVYAVPGFISYLPKSYFHRKHKKHVRKEFNRRRAIHRYEKGIKMIPIGGPFDFDHQTHFDPFFGQAREFGFHGHFNDFHKFRKKRTHKYKRRFIDDFNEYGF</sequence>
<accession>A0A8S9Z888</accession>
<gene>
    <name evidence="3" type="ORF">EG68_02453</name>
</gene>
<organism evidence="3 4">
    <name type="scientific">Paragonimus skrjabini miyazakii</name>
    <dbReference type="NCBI Taxonomy" id="59628"/>
    <lineage>
        <taxon>Eukaryota</taxon>
        <taxon>Metazoa</taxon>
        <taxon>Spiralia</taxon>
        <taxon>Lophotrochozoa</taxon>
        <taxon>Platyhelminthes</taxon>
        <taxon>Trematoda</taxon>
        <taxon>Digenea</taxon>
        <taxon>Plagiorchiida</taxon>
        <taxon>Troglotremata</taxon>
        <taxon>Troglotrematidae</taxon>
        <taxon>Paragonimus</taxon>
    </lineage>
</organism>
<dbReference type="InterPro" id="IPR000095">
    <property type="entry name" value="CRIB_dom"/>
</dbReference>
<name>A0A8S9Z888_9TREM</name>
<dbReference type="PROSITE" id="PS50108">
    <property type="entry name" value="CRIB"/>
    <property type="match status" value="1"/>
</dbReference>
<evidence type="ECO:0000313" key="3">
    <source>
        <dbReference type="EMBL" id="KAF7261331.1"/>
    </source>
</evidence>
<evidence type="ECO:0000259" key="2">
    <source>
        <dbReference type="PROSITE" id="PS50108"/>
    </source>
</evidence>
<protein>
    <recommendedName>
        <fullName evidence="2">CRIB domain-containing protein</fullName>
    </recommendedName>
</protein>
<feature type="domain" description="CRIB" evidence="2">
    <location>
        <begin position="297"/>
        <end position="310"/>
    </location>
</feature>
<evidence type="ECO:0000313" key="4">
    <source>
        <dbReference type="Proteomes" id="UP000822476"/>
    </source>
</evidence>
<keyword evidence="4" id="KW-1185">Reference proteome</keyword>
<dbReference type="AlphaFoldDB" id="A0A8S9Z888"/>
<proteinExistence type="predicted"/>
<feature type="transmembrane region" description="Helical" evidence="1">
    <location>
        <begin position="7"/>
        <end position="25"/>
    </location>
</feature>
<keyword evidence="1" id="KW-0472">Membrane</keyword>
<evidence type="ECO:0000256" key="1">
    <source>
        <dbReference type="SAM" id="Phobius"/>
    </source>
</evidence>
<keyword evidence="1" id="KW-0812">Transmembrane</keyword>